<feature type="signal peptide" evidence="2">
    <location>
        <begin position="1"/>
        <end position="17"/>
    </location>
</feature>
<dbReference type="PANTHER" id="PTHR19328">
    <property type="entry name" value="HEDGEHOG-INTERACTING PROTEIN"/>
    <property type="match status" value="1"/>
</dbReference>
<dbReference type="AlphaFoldDB" id="A0A0B2BAY1"/>
<organism evidence="4 5">
    <name type="scientific">Mumia flava</name>
    <dbReference type="NCBI Taxonomy" id="1348852"/>
    <lineage>
        <taxon>Bacteria</taxon>
        <taxon>Bacillati</taxon>
        <taxon>Actinomycetota</taxon>
        <taxon>Actinomycetes</taxon>
        <taxon>Propionibacteriales</taxon>
        <taxon>Nocardioidaceae</taxon>
        <taxon>Mumia</taxon>
    </lineage>
</organism>
<evidence type="ECO:0000313" key="5">
    <source>
        <dbReference type="Proteomes" id="UP000230842"/>
    </source>
</evidence>
<feature type="compositionally biased region" description="Low complexity" evidence="1">
    <location>
        <begin position="54"/>
        <end position="66"/>
    </location>
</feature>
<dbReference type="InterPro" id="IPR011041">
    <property type="entry name" value="Quinoprot_gluc/sorb_DH_b-prop"/>
</dbReference>
<protein>
    <submittedName>
        <fullName evidence="4">Glucose/arabinose dehydrogenase</fullName>
    </submittedName>
</protein>
<evidence type="ECO:0000256" key="2">
    <source>
        <dbReference type="SAM" id="SignalP"/>
    </source>
</evidence>
<evidence type="ECO:0000256" key="1">
    <source>
        <dbReference type="SAM" id="MobiDB-lite"/>
    </source>
</evidence>
<dbReference type="InterPro" id="IPR012938">
    <property type="entry name" value="Glc/Sorbosone_DH"/>
</dbReference>
<feature type="region of interest" description="Disordered" evidence="1">
    <location>
        <begin position="21"/>
        <end position="67"/>
    </location>
</feature>
<evidence type="ECO:0000259" key="3">
    <source>
        <dbReference type="Pfam" id="PF07995"/>
    </source>
</evidence>
<dbReference type="InterPro" id="IPR006311">
    <property type="entry name" value="TAT_signal"/>
</dbReference>
<name>A0A0B2BAY1_9ACTN</name>
<dbReference type="EMBL" id="PGEZ01000002">
    <property type="protein sequence ID" value="PJJ53925.1"/>
    <property type="molecule type" value="Genomic_DNA"/>
</dbReference>
<evidence type="ECO:0000313" key="4">
    <source>
        <dbReference type="EMBL" id="PJJ53925.1"/>
    </source>
</evidence>
<dbReference type="PANTHER" id="PTHR19328:SF13">
    <property type="entry name" value="HIPL1 PROTEIN"/>
    <property type="match status" value="1"/>
</dbReference>
<dbReference type="Gene3D" id="2.120.10.30">
    <property type="entry name" value="TolB, C-terminal domain"/>
    <property type="match status" value="1"/>
</dbReference>
<dbReference type="InterPro" id="IPR011042">
    <property type="entry name" value="6-blade_b-propeller_TolB-like"/>
</dbReference>
<dbReference type="Proteomes" id="UP000230842">
    <property type="component" value="Unassembled WGS sequence"/>
</dbReference>
<keyword evidence="5" id="KW-1185">Reference proteome</keyword>
<dbReference type="SUPFAM" id="SSF50952">
    <property type="entry name" value="Soluble quinoprotein glucose dehydrogenase"/>
    <property type="match status" value="1"/>
</dbReference>
<gene>
    <name evidence="4" type="ORF">CLV56_3427</name>
</gene>
<accession>A0A0B2BAY1</accession>
<comment type="caution">
    <text evidence="4">The sequence shown here is derived from an EMBL/GenBank/DDBJ whole genome shotgun (WGS) entry which is preliminary data.</text>
</comment>
<sequence>MSWTRRRLLATAAVAGAGVLVGCDGSSPEVGPTDPTTTEGPSDDPTSDATTGDATTEPSPTAPAEPTRLRVVGTVAEGLTVPWGIAFLPGGGALVSERDTGRIVRVGAAGSVRTVTEVAEAAAAPGTGEGGLLGLALSPDGRGLYAYHSTDDDNRIVRMSWNGRALGRPRVVLDGIPRATIHNGGALAIGPDGLLYASTGDAGDGSNAPDVDSLGGKVLRMRLDGSPAPGNPYDNQVFSSGHRNVEGLAFDGAGRLWASEFGNDAYDELNLIEAGQDYGWPRTEGPTDAGGITGPQAWWPTDAASPAGLAVAHSTAYLGALRGQCVWAVPLAGRRAREPRRRLGGEDLGRIRAVALAPDGLLWVATSNTDGRGDPRDGDDRIVRVRIG</sequence>
<feature type="chain" id="PRO_5039178122" evidence="2">
    <location>
        <begin position="18"/>
        <end position="388"/>
    </location>
</feature>
<feature type="domain" description="Glucose/Sorbosone dehydrogenase" evidence="3">
    <location>
        <begin position="79"/>
        <end position="372"/>
    </location>
</feature>
<reference evidence="4 5" key="1">
    <citation type="submission" date="2017-11" db="EMBL/GenBank/DDBJ databases">
        <title>Genomic Encyclopedia of Archaeal and Bacterial Type Strains, Phase II (KMG-II): From Individual Species to Whole Genera.</title>
        <authorList>
            <person name="Goeker M."/>
        </authorList>
    </citation>
    <scope>NUCLEOTIDE SEQUENCE [LARGE SCALE GENOMIC DNA]</scope>
    <source>
        <strain evidence="4 5">DSM 27763</strain>
    </source>
</reference>
<dbReference type="Pfam" id="PF07995">
    <property type="entry name" value="GSDH"/>
    <property type="match status" value="1"/>
</dbReference>
<proteinExistence type="predicted"/>
<dbReference type="PROSITE" id="PS51318">
    <property type="entry name" value="TAT"/>
    <property type="match status" value="1"/>
</dbReference>
<keyword evidence="2" id="KW-0732">Signal</keyword>
<dbReference type="RefSeq" id="WP_039359594.1">
    <property type="nucleotide sequence ID" value="NZ_PGEZ01000002.1"/>
</dbReference>
<dbReference type="OrthoDB" id="9770043at2"/>
<dbReference type="PROSITE" id="PS51257">
    <property type="entry name" value="PROKAR_LIPOPROTEIN"/>
    <property type="match status" value="1"/>
</dbReference>